<dbReference type="eggNOG" id="ENOG5031WET">
    <property type="taxonomic scope" value="Bacteria"/>
</dbReference>
<reference evidence="1 2" key="1">
    <citation type="submission" date="2009-06" db="EMBL/GenBank/DDBJ databases">
        <title>Complete sequence of Desulfovibrio salexigens DSM 2638.</title>
        <authorList>
            <consortium name="US DOE Joint Genome Institute"/>
            <person name="Lucas S."/>
            <person name="Copeland A."/>
            <person name="Lapidus A."/>
            <person name="Glavina del Rio T."/>
            <person name="Tice H."/>
            <person name="Bruce D."/>
            <person name="Goodwin L."/>
            <person name="Pitluck S."/>
            <person name="Munk A.C."/>
            <person name="Brettin T."/>
            <person name="Detter J.C."/>
            <person name="Han C."/>
            <person name="Tapia R."/>
            <person name="Larimer F."/>
            <person name="Land M."/>
            <person name="Hauser L."/>
            <person name="Kyrpides N."/>
            <person name="Anderson I."/>
            <person name="Wall J.D."/>
            <person name="Arkin A.P."/>
            <person name="Dehal P."/>
            <person name="Chivian D."/>
            <person name="Giles B."/>
            <person name="Hazen T.C."/>
        </authorList>
    </citation>
    <scope>NUCLEOTIDE SEQUENCE [LARGE SCALE GENOMIC DNA]</scope>
    <source>
        <strain evidence="2">ATCC 14822 / DSM 2638 / NCIMB 8403 / VKM B-1763</strain>
    </source>
</reference>
<dbReference type="EMBL" id="CP001649">
    <property type="protein sequence ID" value="ACS80410.1"/>
    <property type="molecule type" value="Genomic_DNA"/>
</dbReference>
<dbReference type="STRING" id="526222.Desal_2354"/>
<sequence length="74" mass="8308">MIGIAILAEASAWIGGMFEGERCERCGCTDVLEPFRVEVSFGGRKIVRKSRLCRKCMKRAEAEISCLPDDGWMH</sequence>
<accession>C6BXA4</accession>
<keyword evidence="2" id="KW-1185">Reference proteome</keyword>
<dbReference type="RefSeq" id="WP_015852226.1">
    <property type="nucleotide sequence ID" value="NC_012881.1"/>
</dbReference>
<dbReference type="OrthoDB" id="5459497at2"/>
<dbReference type="HOGENOM" id="CLU_2681644_0_0_7"/>
<name>C6BXA4_MARSD</name>
<proteinExistence type="predicted"/>
<organism evidence="1 2">
    <name type="scientific">Maridesulfovibrio salexigens (strain ATCC 14822 / DSM 2638 / NCIMB 8403 / VKM B-1763)</name>
    <name type="common">Desulfovibrio salexigens</name>
    <dbReference type="NCBI Taxonomy" id="526222"/>
    <lineage>
        <taxon>Bacteria</taxon>
        <taxon>Pseudomonadati</taxon>
        <taxon>Thermodesulfobacteriota</taxon>
        <taxon>Desulfovibrionia</taxon>
        <taxon>Desulfovibrionales</taxon>
        <taxon>Desulfovibrionaceae</taxon>
        <taxon>Maridesulfovibrio</taxon>
    </lineage>
</organism>
<evidence type="ECO:0000313" key="2">
    <source>
        <dbReference type="Proteomes" id="UP000002601"/>
    </source>
</evidence>
<protein>
    <submittedName>
        <fullName evidence="1">Uncharacterized protein</fullName>
    </submittedName>
</protein>
<evidence type="ECO:0000313" key="1">
    <source>
        <dbReference type="EMBL" id="ACS80410.1"/>
    </source>
</evidence>
<dbReference type="AlphaFoldDB" id="C6BXA4"/>
<dbReference type="Proteomes" id="UP000002601">
    <property type="component" value="Chromosome"/>
</dbReference>
<gene>
    <name evidence="1" type="ordered locus">Desal_2354</name>
</gene>
<dbReference type="KEGG" id="dsa:Desal_2354"/>